<feature type="compositionally biased region" description="Polar residues" evidence="1">
    <location>
        <begin position="13"/>
        <end position="24"/>
    </location>
</feature>
<dbReference type="RefSeq" id="WP_155930827.1">
    <property type="nucleotide sequence ID" value="NZ_CABMAB010000034.1"/>
</dbReference>
<sequence>MNVIDENNDDVVGNSSADNLKNDSNGSVWIVINGTLIEVNVSNASDSGSASA</sequence>
<evidence type="ECO:0000313" key="2">
    <source>
        <dbReference type="EMBL" id="KZX12434.1"/>
    </source>
</evidence>
<evidence type="ECO:0000256" key="1">
    <source>
        <dbReference type="SAM" id="MobiDB-lite"/>
    </source>
</evidence>
<dbReference type="EMBL" id="LWMU01000070">
    <property type="protein sequence ID" value="KZX12434.1"/>
    <property type="molecule type" value="Genomic_DNA"/>
</dbReference>
<dbReference type="PATRIC" id="fig|66851.6.peg.1291"/>
<protein>
    <submittedName>
        <fullName evidence="2">Uncharacterized protein</fullName>
    </submittedName>
</protein>
<reference evidence="3" key="1">
    <citation type="journal article" date="2016" name="Genome Announc.">
        <title>Draft Genome Sequences of Methanobrevibacter curvatus DSM11111, Methanobrevibacter cuticularis DSM11139, Methanobrevibacter filiformis DSM11501, and Methanobrevibacter oralis DSM7256.</title>
        <authorList>
            <person name="Poehlein A."/>
            <person name="Seedorf H."/>
        </authorList>
    </citation>
    <scope>NUCLEOTIDE SEQUENCE [LARGE SCALE GENOMIC DNA]</scope>
    <source>
        <strain evidence="3">DSM 7256 / JCM 30027 / ZR</strain>
    </source>
</reference>
<organism evidence="2 3">
    <name type="scientific">Methanobrevibacter oralis</name>
    <dbReference type="NCBI Taxonomy" id="66851"/>
    <lineage>
        <taxon>Archaea</taxon>
        <taxon>Methanobacteriati</taxon>
        <taxon>Methanobacteriota</taxon>
        <taxon>Methanomada group</taxon>
        <taxon>Methanobacteria</taxon>
        <taxon>Methanobacteriales</taxon>
        <taxon>Methanobacteriaceae</taxon>
        <taxon>Methanobrevibacter</taxon>
    </lineage>
</organism>
<dbReference type="Proteomes" id="UP000077428">
    <property type="component" value="Unassembled WGS sequence"/>
</dbReference>
<dbReference type="AlphaFoldDB" id="A0A166ASW0"/>
<name>A0A166ASW0_METOA</name>
<accession>A0A166ASW0</accession>
<keyword evidence="3" id="KW-1185">Reference proteome</keyword>
<evidence type="ECO:0000313" key="3">
    <source>
        <dbReference type="Proteomes" id="UP000077428"/>
    </source>
</evidence>
<dbReference type="STRING" id="66851.MBORA_11880"/>
<feature type="region of interest" description="Disordered" evidence="1">
    <location>
        <begin position="1"/>
        <end position="24"/>
    </location>
</feature>
<comment type="caution">
    <text evidence="2">The sequence shown here is derived from an EMBL/GenBank/DDBJ whole genome shotgun (WGS) entry which is preliminary data.</text>
</comment>
<proteinExistence type="predicted"/>
<gene>
    <name evidence="2" type="ORF">MBORA_11880</name>
</gene>